<dbReference type="Proteomes" id="UP001642487">
    <property type="component" value="Chromosome 10"/>
</dbReference>
<dbReference type="Pfam" id="PF20452">
    <property type="entry name" value="Calmod_bind_C"/>
    <property type="match status" value="1"/>
</dbReference>
<evidence type="ECO:0000256" key="5">
    <source>
        <dbReference type="ARBA" id="ARBA00023159"/>
    </source>
</evidence>
<evidence type="ECO:0000256" key="6">
    <source>
        <dbReference type="ARBA" id="ARBA00023163"/>
    </source>
</evidence>
<comment type="subcellular location">
    <subcellularLocation>
        <location evidence="1">Nucleus</location>
    </subcellularLocation>
</comment>
<dbReference type="InterPro" id="IPR046830">
    <property type="entry name" value="Calmod_bind_M"/>
</dbReference>
<keyword evidence="11" id="KW-1185">Reference proteome</keyword>
<proteinExistence type="inferred from homology"/>
<evidence type="ECO:0000256" key="1">
    <source>
        <dbReference type="ARBA" id="ARBA00004123"/>
    </source>
</evidence>
<evidence type="ECO:0000259" key="8">
    <source>
        <dbReference type="Pfam" id="PF20451"/>
    </source>
</evidence>
<keyword evidence="6" id="KW-0804">Transcription</keyword>
<dbReference type="InterPro" id="IPR012416">
    <property type="entry name" value="CBP60"/>
</dbReference>
<evidence type="ECO:0000256" key="7">
    <source>
        <dbReference type="ARBA" id="ARBA00023242"/>
    </source>
</evidence>
<evidence type="ECO:0000256" key="3">
    <source>
        <dbReference type="ARBA" id="ARBA00023015"/>
    </source>
</evidence>
<feature type="domain" description="Calmodulin binding protein C-terminal" evidence="9">
    <location>
        <begin position="26"/>
        <end position="84"/>
    </location>
</feature>
<keyword evidence="7" id="KW-0539">Nucleus</keyword>
<gene>
    <name evidence="10" type="ORF">CITCOLO1_LOCUS3831</name>
</gene>
<keyword evidence="3" id="KW-0805">Transcription regulation</keyword>
<dbReference type="PANTHER" id="PTHR31713">
    <property type="entry name" value="OS02G0177800 PROTEIN"/>
    <property type="match status" value="1"/>
</dbReference>
<evidence type="ECO:0000313" key="11">
    <source>
        <dbReference type="Proteomes" id="UP001642487"/>
    </source>
</evidence>
<comment type="similarity">
    <text evidence="2">Belongs to the plant ACBP60 protein family.</text>
</comment>
<name>A0ABP0XVG5_9ROSI</name>
<dbReference type="PANTHER" id="PTHR31713:SF42">
    <property type="entry name" value="PROTEIN SAR DEFICIENT 1"/>
    <property type="match status" value="1"/>
</dbReference>
<feature type="non-terminal residue" evidence="10">
    <location>
        <position position="144"/>
    </location>
</feature>
<sequence>ILGCGMSDKMWEAIVKHAKTCELGNKLYMFRGPDFLLILNPICEVVSATIGNQIYSSRNDSNIPKEYLENLRRQAFDDWFSLQDFEGNLGESSPHGNEGSNVLSENLLLQSGYQILRGQLECQDWDFNPEYNISATIQENFHYN</sequence>
<keyword evidence="4" id="KW-0238">DNA-binding</keyword>
<evidence type="ECO:0000259" key="9">
    <source>
        <dbReference type="Pfam" id="PF20452"/>
    </source>
</evidence>
<protein>
    <submittedName>
        <fullName evidence="10">Uncharacterized protein</fullName>
    </submittedName>
</protein>
<dbReference type="InterPro" id="IPR046829">
    <property type="entry name" value="Calmod_bind_C"/>
</dbReference>
<dbReference type="EMBL" id="OZ021744">
    <property type="protein sequence ID" value="CAK9312152.1"/>
    <property type="molecule type" value="Genomic_DNA"/>
</dbReference>
<feature type="domain" description="Calmodulin binding protein central" evidence="8">
    <location>
        <begin position="1"/>
        <end position="21"/>
    </location>
</feature>
<evidence type="ECO:0000256" key="4">
    <source>
        <dbReference type="ARBA" id="ARBA00023125"/>
    </source>
</evidence>
<evidence type="ECO:0000313" key="10">
    <source>
        <dbReference type="EMBL" id="CAK9312152.1"/>
    </source>
</evidence>
<organism evidence="10 11">
    <name type="scientific">Citrullus colocynthis</name>
    <name type="common">colocynth</name>
    <dbReference type="NCBI Taxonomy" id="252529"/>
    <lineage>
        <taxon>Eukaryota</taxon>
        <taxon>Viridiplantae</taxon>
        <taxon>Streptophyta</taxon>
        <taxon>Embryophyta</taxon>
        <taxon>Tracheophyta</taxon>
        <taxon>Spermatophyta</taxon>
        <taxon>Magnoliopsida</taxon>
        <taxon>eudicotyledons</taxon>
        <taxon>Gunneridae</taxon>
        <taxon>Pentapetalae</taxon>
        <taxon>rosids</taxon>
        <taxon>fabids</taxon>
        <taxon>Cucurbitales</taxon>
        <taxon>Cucurbitaceae</taxon>
        <taxon>Benincaseae</taxon>
        <taxon>Citrullus</taxon>
    </lineage>
</organism>
<accession>A0ABP0XVG5</accession>
<dbReference type="Pfam" id="PF20451">
    <property type="entry name" value="Calmod_bind_M"/>
    <property type="match status" value="1"/>
</dbReference>
<evidence type="ECO:0000256" key="2">
    <source>
        <dbReference type="ARBA" id="ARBA00007214"/>
    </source>
</evidence>
<keyword evidence="5" id="KW-0010">Activator</keyword>
<reference evidence="10 11" key="1">
    <citation type="submission" date="2024-03" db="EMBL/GenBank/DDBJ databases">
        <authorList>
            <person name="Gkanogiannis A."/>
            <person name="Becerra Lopez-Lavalle L."/>
        </authorList>
    </citation>
    <scope>NUCLEOTIDE SEQUENCE [LARGE SCALE GENOMIC DNA]</scope>
</reference>